<dbReference type="AlphaFoldDB" id="A0AAN9F637"/>
<accession>A0AAN9F637</accession>
<sequence length="116" mass="12968">MDSLTNSPFSLVHVSIFANVHRGMAKLKGRYDRVSLKTILTIITKEGHDGKDLGSSFANQNSSKKRLDLDLSKMDKVIDEEALTGTLDQEESLALISQMENIVTKMKEKVKKSWAD</sequence>
<name>A0AAN9F637_CROPI</name>
<evidence type="ECO:0000313" key="2">
    <source>
        <dbReference type="Proteomes" id="UP001372338"/>
    </source>
</evidence>
<dbReference type="Proteomes" id="UP001372338">
    <property type="component" value="Unassembled WGS sequence"/>
</dbReference>
<organism evidence="1 2">
    <name type="scientific">Crotalaria pallida</name>
    <name type="common">Smooth rattlebox</name>
    <name type="synonym">Crotalaria striata</name>
    <dbReference type="NCBI Taxonomy" id="3830"/>
    <lineage>
        <taxon>Eukaryota</taxon>
        <taxon>Viridiplantae</taxon>
        <taxon>Streptophyta</taxon>
        <taxon>Embryophyta</taxon>
        <taxon>Tracheophyta</taxon>
        <taxon>Spermatophyta</taxon>
        <taxon>Magnoliopsida</taxon>
        <taxon>eudicotyledons</taxon>
        <taxon>Gunneridae</taxon>
        <taxon>Pentapetalae</taxon>
        <taxon>rosids</taxon>
        <taxon>fabids</taxon>
        <taxon>Fabales</taxon>
        <taxon>Fabaceae</taxon>
        <taxon>Papilionoideae</taxon>
        <taxon>50 kb inversion clade</taxon>
        <taxon>genistoids sensu lato</taxon>
        <taxon>core genistoids</taxon>
        <taxon>Crotalarieae</taxon>
        <taxon>Crotalaria</taxon>
    </lineage>
</organism>
<keyword evidence="2" id="KW-1185">Reference proteome</keyword>
<protein>
    <submittedName>
        <fullName evidence="1">Uncharacterized protein</fullName>
    </submittedName>
</protein>
<gene>
    <name evidence="1" type="ORF">RIF29_20748</name>
</gene>
<comment type="caution">
    <text evidence="1">The sequence shown here is derived from an EMBL/GenBank/DDBJ whole genome shotgun (WGS) entry which is preliminary data.</text>
</comment>
<dbReference type="EMBL" id="JAYWIO010000004">
    <property type="protein sequence ID" value="KAK7268063.1"/>
    <property type="molecule type" value="Genomic_DNA"/>
</dbReference>
<evidence type="ECO:0000313" key="1">
    <source>
        <dbReference type="EMBL" id="KAK7268063.1"/>
    </source>
</evidence>
<reference evidence="1 2" key="1">
    <citation type="submission" date="2024-01" db="EMBL/GenBank/DDBJ databases">
        <title>The genomes of 5 underutilized Papilionoideae crops provide insights into root nodulation and disease resistanc.</title>
        <authorList>
            <person name="Yuan L."/>
        </authorList>
    </citation>
    <scope>NUCLEOTIDE SEQUENCE [LARGE SCALE GENOMIC DNA]</scope>
    <source>
        <strain evidence="1">ZHUSHIDOU_FW_LH</strain>
        <tissue evidence="1">Leaf</tissue>
    </source>
</reference>
<proteinExistence type="predicted"/>